<keyword evidence="3" id="KW-0813">Transport</keyword>
<evidence type="ECO:0000256" key="5">
    <source>
        <dbReference type="ARBA" id="ARBA00022692"/>
    </source>
</evidence>
<dbReference type="RefSeq" id="WP_229743299.1">
    <property type="nucleotide sequence ID" value="NZ_BMEW01000006.1"/>
</dbReference>
<feature type="transmembrane region" description="Helical" evidence="8">
    <location>
        <begin position="80"/>
        <end position="98"/>
    </location>
</feature>
<dbReference type="GO" id="GO:0005886">
    <property type="term" value="C:plasma membrane"/>
    <property type="evidence" value="ECO:0007669"/>
    <property type="project" value="UniProtKB-SubCell"/>
</dbReference>
<comment type="subcellular location">
    <subcellularLocation>
        <location evidence="1 8">Cell membrane</location>
        <topology evidence="1 8">Multi-pass membrane protein</topology>
    </subcellularLocation>
</comment>
<keyword evidence="6 8" id="KW-1133">Transmembrane helix</keyword>
<dbReference type="AlphaFoldDB" id="A0A1U7DAU1"/>
<evidence type="ECO:0000313" key="9">
    <source>
        <dbReference type="EMBL" id="APX25249.1"/>
    </source>
</evidence>
<keyword evidence="10" id="KW-1185">Reference proteome</keyword>
<dbReference type="KEGG" id="tpro:Ga0080559_TMP4453"/>
<keyword evidence="7 8" id="KW-0472">Membrane</keyword>
<gene>
    <name evidence="9" type="ORF">Ga0080559_TMP4453</name>
</gene>
<accession>A0A1U7DAU1</accession>
<evidence type="ECO:0000256" key="2">
    <source>
        <dbReference type="ARBA" id="ARBA00009142"/>
    </source>
</evidence>
<feature type="transmembrane region" description="Helical" evidence="8">
    <location>
        <begin position="51"/>
        <end position="68"/>
    </location>
</feature>
<dbReference type="EMBL" id="CP014796">
    <property type="protein sequence ID" value="APX25249.1"/>
    <property type="molecule type" value="Genomic_DNA"/>
</dbReference>
<evidence type="ECO:0000313" key="10">
    <source>
        <dbReference type="Proteomes" id="UP000186559"/>
    </source>
</evidence>
<evidence type="ECO:0000256" key="3">
    <source>
        <dbReference type="ARBA" id="ARBA00022448"/>
    </source>
</evidence>
<keyword evidence="4 8" id="KW-1003">Cell membrane</keyword>
<dbReference type="InterPro" id="IPR052017">
    <property type="entry name" value="TSUP"/>
</dbReference>
<dbReference type="STRING" id="1229727.Ga0080559_TMP4453"/>
<feature type="transmembrane region" description="Helical" evidence="8">
    <location>
        <begin position="105"/>
        <end position="125"/>
    </location>
</feature>
<evidence type="ECO:0000256" key="8">
    <source>
        <dbReference type="RuleBase" id="RU363041"/>
    </source>
</evidence>
<dbReference type="PANTHER" id="PTHR30269">
    <property type="entry name" value="TRANSMEMBRANE PROTEIN YFCA"/>
    <property type="match status" value="1"/>
</dbReference>
<organism evidence="9 10">
    <name type="scientific">Salipiger profundus</name>
    <dbReference type="NCBI Taxonomy" id="1229727"/>
    <lineage>
        <taxon>Bacteria</taxon>
        <taxon>Pseudomonadati</taxon>
        <taxon>Pseudomonadota</taxon>
        <taxon>Alphaproteobacteria</taxon>
        <taxon>Rhodobacterales</taxon>
        <taxon>Roseobacteraceae</taxon>
        <taxon>Salipiger</taxon>
    </lineage>
</organism>
<evidence type="ECO:0000256" key="6">
    <source>
        <dbReference type="ARBA" id="ARBA00022989"/>
    </source>
</evidence>
<name>A0A1U7DAU1_9RHOB</name>
<protein>
    <recommendedName>
        <fullName evidence="8">Probable membrane transporter protein</fullName>
    </recommendedName>
</protein>
<proteinExistence type="inferred from homology"/>
<dbReference type="Pfam" id="PF01925">
    <property type="entry name" value="TauE"/>
    <property type="match status" value="1"/>
</dbReference>
<sequence>MSDLTAQILATPGLWAMMLTAFVAGAIYGFSGFGAALVFMPVGAIFLPMETAIAAFNLAALASVVTLLPRALRQVDLRTSGMMIVIALPMVALGIRVLRVTDVTLLRWAVVAVAAITLAALVTGWRYRATPGPGLRIAVAGATGFVGGATGLLGPVLILFQLAGQESVARSRATILVFLTVTSVALLPLLAMQGALTRSAIPLGFLMLLPYGLGTRVGQALFDPAREEGYRVVAYGIIATAIVLGLPVWG</sequence>
<dbReference type="InterPro" id="IPR002781">
    <property type="entry name" value="TM_pro_TauE-like"/>
</dbReference>
<evidence type="ECO:0000256" key="4">
    <source>
        <dbReference type="ARBA" id="ARBA00022475"/>
    </source>
</evidence>
<feature type="transmembrane region" description="Helical" evidence="8">
    <location>
        <begin position="230"/>
        <end position="249"/>
    </location>
</feature>
<comment type="similarity">
    <text evidence="2 8">Belongs to the 4-toluene sulfonate uptake permease (TSUP) (TC 2.A.102) family.</text>
</comment>
<feature type="transmembrane region" description="Helical" evidence="8">
    <location>
        <begin position="137"/>
        <end position="163"/>
    </location>
</feature>
<reference evidence="9 10" key="1">
    <citation type="submission" date="2016-03" db="EMBL/GenBank/DDBJ databases">
        <title>Deep-sea bacteria in the southern Pacific.</title>
        <authorList>
            <person name="Tang K."/>
        </authorList>
    </citation>
    <scope>NUCLEOTIDE SEQUENCE [LARGE SCALE GENOMIC DNA]</scope>
    <source>
        <strain evidence="9 10">JLT2016</strain>
    </source>
</reference>
<keyword evidence="5 8" id="KW-0812">Transmembrane</keyword>
<dbReference type="PANTHER" id="PTHR30269:SF37">
    <property type="entry name" value="MEMBRANE TRANSPORTER PROTEIN"/>
    <property type="match status" value="1"/>
</dbReference>
<evidence type="ECO:0000256" key="7">
    <source>
        <dbReference type="ARBA" id="ARBA00023136"/>
    </source>
</evidence>
<feature type="transmembrane region" description="Helical" evidence="8">
    <location>
        <begin position="14"/>
        <end position="39"/>
    </location>
</feature>
<evidence type="ECO:0000256" key="1">
    <source>
        <dbReference type="ARBA" id="ARBA00004651"/>
    </source>
</evidence>
<feature type="transmembrane region" description="Helical" evidence="8">
    <location>
        <begin position="175"/>
        <end position="194"/>
    </location>
</feature>
<dbReference type="Proteomes" id="UP000186559">
    <property type="component" value="Chromosome"/>
</dbReference>